<reference evidence="4" key="1">
    <citation type="submission" date="2016-03" db="EMBL/GenBank/DDBJ databases">
        <authorList>
            <person name="Heylen K."/>
            <person name="De Vos P."/>
            <person name="Vekeman B."/>
        </authorList>
    </citation>
    <scope>NUCLEOTIDE SEQUENCE [LARGE SCALE GENOMIC DNA]</scope>
    <source>
        <strain evidence="4">R-45383</strain>
    </source>
</reference>
<dbReference type="PANTHER" id="PTHR43566:SF1">
    <property type="entry name" value="AAA+ ATPASE DOMAIN-CONTAINING PROTEIN"/>
    <property type="match status" value="1"/>
</dbReference>
<dbReference type="OrthoDB" id="9771844at2"/>
<evidence type="ECO:0000313" key="4">
    <source>
        <dbReference type="Proteomes" id="UP000077628"/>
    </source>
</evidence>
<comment type="caution">
    <text evidence="3">The sequence shown here is derived from an EMBL/GenBank/DDBJ whole genome shotgun (WGS) entry which is preliminary data.</text>
</comment>
<protein>
    <submittedName>
        <fullName evidence="3">AAA family ATPase</fullName>
    </submittedName>
</protein>
<dbReference type="Gene3D" id="3.40.50.300">
    <property type="entry name" value="P-loop containing nucleotide triphosphate hydrolases"/>
    <property type="match status" value="1"/>
</dbReference>
<dbReference type="AlphaFoldDB" id="A0A177N7D8"/>
<dbReference type="InterPro" id="IPR027417">
    <property type="entry name" value="P-loop_NTPase"/>
</dbReference>
<dbReference type="Proteomes" id="UP000077628">
    <property type="component" value="Unassembled WGS sequence"/>
</dbReference>
<dbReference type="STRING" id="702114.A1355_12925"/>
<sequence>MKYTRPQEALLKTRLGDPVHFINLLAGPRQVGKTTIIRDIVASVPTQGYYVSVDDEPSNVSYGKSNLAAATSPPQRKDKAWLAFHWQEARNRAAAWLKTTQRDEAFVFAIDEIQKIEHWSDIVKGLWDADRANGVPMHVVLLGSAPLLMQKGLSESLAGRYETLPVSHWGFAEMQEAFGLTLEQYVYFGGYPGSAWLIKDETRWRRYVRDSLIQPNIEKDILQMVRIKNPMLLKQLFELGCHYSGQELSLTKMIEAIIEAKHTETLADYLHLLAETKLLAGLHKYAGQEVRKRNSAPKLHVFNTALMSALQDYSFAEAQADRSYWGRLVESSVGAHLLNTCDEDTKLYYWREGNQEVDFVLAKGKKLTAIEVKSAPKPVVSAGLNVFAEKYPQARKILVGAGGVPLAEFLSQPADDWLE</sequence>
<name>A0A177N7D8_9GAMM</name>
<dbReference type="SUPFAM" id="SSF52540">
    <property type="entry name" value="P-loop containing nucleoside triphosphate hydrolases"/>
    <property type="match status" value="1"/>
</dbReference>
<feature type="domain" description="AAA" evidence="1">
    <location>
        <begin position="22"/>
        <end position="174"/>
    </location>
</feature>
<organism evidence="3 4">
    <name type="scientific">Methylomonas koyamae</name>
    <dbReference type="NCBI Taxonomy" id="702114"/>
    <lineage>
        <taxon>Bacteria</taxon>
        <taxon>Pseudomonadati</taxon>
        <taxon>Pseudomonadota</taxon>
        <taxon>Gammaproteobacteria</taxon>
        <taxon>Methylococcales</taxon>
        <taxon>Methylococcaceae</taxon>
        <taxon>Methylomonas</taxon>
    </lineage>
</organism>
<dbReference type="Pfam" id="PF13635">
    <property type="entry name" value="DUF4143"/>
    <property type="match status" value="1"/>
</dbReference>
<evidence type="ECO:0000259" key="1">
    <source>
        <dbReference type="Pfam" id="PF13173"/>
    </source>
</evidence>
<evidence type="ECO:0000259" key="2">
    <source>
        <dbReference type="Pfam" id="PF13635"/>
    </source>
</evidence>
<dbReference type="InterPro" id="IPR041682">
    <property type="entry name" value="AAA_14"/>
</dbReference>
<evidence type="ECO:0000313" key="3">
    <source>
        <dbReference type="EMBL" id="OAI13936.1"/>
    </source>
</evidence>
<accession>A0A177N7D8</accession>
<gene>
    <name evidence="3" type="ORF">A1355_12925</name>
</gene>
<dbReference type="Pfam" id="PF13173">
    <property type="entry name" value="AAA_14"/>
    <property type="match status" value="1"/>
</dbReference>
<proteinExistence type="predicted"/>
<keyword evidence="4" id="KW-1185">Reference proteome</keyword>
<dbReference type="InterPro" id="IPR025420">
    <property type="entry name" value="DUF4143"/>
</dbReference>
<feature type="domain" description="DUF4143" evidence="2">
    <location>
        <begin position="218"/>
        <end position="374"/>
    </location>
</feature>
<dbReference type="PANTHER" id="PTHR43566">
    <property type="entry name" value="CONSERVED PROTEIN"/>
    <property type="match status" value="1"/>
</dbReference>
<dbReference type="EMBL" id="LUUK01000205">
    <property type="protein sequence ID" value="OAI13936.1"/>
    <property type="molecule type" value="Genomic_DNA"/>
</dbReference>
<dbReference type="RefSeq" id="WP_064031127.1">
    <property type="nucleotide sequence ID" value="NZ_LUUK01000205.1"/>
</dbReference>